<dbReference type="PANTHER" id="PTHR11773">
    <property type="entry name" value="GLYCINE DEHYDROGENASE, DECARBOXYLATING"/>
    <property type="match status" value="1"/>
</dbReference>
<dbReference type="STRING" id="1529.SAMN04487885_11574"/>
<name>A0A1I2MN22_9CLOT</name>
<evidence type="ECO:0000256" key="4">
    <source>
        <dbReference type="ARBA" id="ARBA00023002"/>
    </source>
</evidence>
<dbReference type="SUPFAM" id="SSF53383">
    <property type="entry name" value="PLP-dependent transferases"/>
    <property type="match status" value="1"/>
</dbReference>
<dbReference type="PANTHER" id="PTHR11773:SF1">
    <property type="entry name" value="GLYCINE DEHYDROGENASE (DECARBOXYLATING), MITOCHONDRIAL"/>
    <property type="match status" value="1"/>
</dbReference>
<evidence type="ECO:0000256" key="1">
    <source>
        <dbReference type="ARBA" id="ARBA00003788"/>
    </source>
</evidence>
<dbReference type="InterPro" id="IPR015422">
    <property type="entry name" value="PyrdxlP-dep_Trfase_small"/>
</dbReference>
<dbReference type="AlphaFoldDB" id="A0A1I2MN22"/>
<dbReference type="NCBIfam" id="NF003346">
    <property type="entry name" value="PRK04366.1"/>
    <property type="match status" value="1"/>
</dbReference>
<dbReference type="InterPro" id="IPR015421">
    <property type="entry name" value="PyrdxlP-dep_Trfase_major"/>
</dbReference>
<comment type="function">
    <text evidence="1">The glycine cleavage system catalyzes the degradation of glycine. The P protein binds the alpha-amino group of glycine through its pyridoxal phosphate cofactor; CO(2) is released and the remaining methylamine moiety is then transferred to the lipoamide cofactor of the H protein.</text>
</comment>
<dbReference type="EMBL" id="FOOE01000015">
    <property type="protein sequence ID" value="SFF92079.1"/>
    <property type="molecule type" value="Genomic_DNA"/>
</dbReference>
<dbReference type="RefSeq" id="WP_027638864.1">
    <property type="nucleotide sequence ID" value="NZ_BAAACD010000038.1"/>
</dbReference>
<dbReference type="eggNOG" id="COG1003">
    <property type="taxonomic scope" value="Bacteria"/>
</dbReference>
<comment type="catalytic activity">
    <reaction evidence="5">
        <text>N(6)-[(R)-lipoyl]-L-lysyl-[glycine-cleavage complex H protein] + glycine + H(+) = N(6)-[(R)-S(8)-aminomethyldihydrolipoyl]-L-lysyl-[glycine-cleavage complex H protein] + CO2</text>
        <dbReference type="Rhea" id="RHEA:24304"/>
        <dbReference type="Rhea" id="RHEA-COMP:10494"/>
        <dbReference type="Rhea" id="RHEA-COMP:10495"/>
        <dbReference type="ChEBI" id="CHEBI:15378"/>
        <dbReference type="ChEBI" id="CHEBI:16526"/>
        <dbReference type="ChEBI" id="CHEBI:57305"/>
        <dbReference type="ChEBI" id="CHEBI:83099"/>
        <dbReference type="ChEBI" id="CHEBI:83143"/>
        <dbReference type="EC" id="1.4.4.2"/>
    </reaction>
</comment>
<dbReference type="Pfam" id="PF21478">
    <property type="entry name" value="GcvP2_C"/>
    <property type="match status" value="1"/>
</dbReference>
<evidence type="ECO:0000256" key="5">
    <source>
        <dbReference type="ARBA" id="ARBA00049026"/>
    </source>
</evidence>
<dbReference type="GO" id="GO:0005829">
    <property type="term" value="C:cytosol"/>
    <property type="evidence" value="ECO:0007669"/>
    <property type="project" value="TreeGrafter"/>
</dbReference>
<dbReference type="GO" id="GO:0019464">
    <property type="term" value="P:glycine decarboxylation via glycine cleavage system"/>
    <property type="evidence" value="ECO:0007669"/>
    <property type="project" value="TreeGrafter"/>
</dbReference>
<keyword evidence="8" id="KW-1185">Reference proteome</keyword>
<dbReference type="InterPro" id="IPR020581">
    <property type="entry name" value="GDC_P"/>
</dbReference>
<dbReference type="Gene3D" id="3.90.1150.10">
    <property type="entry name" value="Aspartate Aminotransferase, domain 1"/>
    <property type="match status" value="1"/>
</dbReference>
<sequence length="520" mass="58472">MERIDRSTKVRVNFHQAKWDEPIIYELSTPGERGILVPKANKAIEAEVGDGLSALPKSMVRKNKVNLPEMSQSRVLRHYARLAQQTLGADVNIEIGQGTCTVKYSPKVNDQLARNVEDLHPLQDIETVQGMLQIFYETDRYMSEISGMDRFTFQPGGGSQAIMAMASVMHSYFKDKGEDRNEIITTIYSHPSDAAGPAVKGFKIIYLQPDPKTGLPTLEQLKAAASNKTAGYIVANPEDTGVYNENVREFVDYIHSIGGLCGYDQANANGLLGVTRARDAGFDMCFFNLHKTFSTPHGCGGPACGATGVKEELVQFLPAPIIDFDGEKYFLNYDICNNPNGVGKVRQWHGVSQVVLKAYCWIRSLGANGLYQVAKTAVLNNNYLFKKLMELDDVTAYYEDGNNQRIEQARYSIENLEKATGIGTGDIQRRMMDFGMHYWTSHHPYYLPEPMTLEPTETPSKKDIDEYIETLKYVFNEAHTNPEIIKTAPHNSVIHQVDESGMDDPNMWATTWRVYLRKYN</sequence>
<dbReference type="GO" id="GO:0016594">
    <property type="term" value="F:glycine binding"/>
    <property type="evidence" value="ECO:0007669"/>
    <property type="project" value="TreeGrafter"/>
</dbReference>
<evidence type="ECO:0000256" key="3">
    <source>
        <dbReference type="ARBA" id="ARBA00022898"/>
    </source>
</evidence>
<accession>A0A1I2MN22</accession>
<proteinExistence type="predicted"/>
<dbReference type="GO" id="GO:0004375">
    <property type="term" value="F:glycine dehydrogenase (decarboxylating) activity"/>
    <property type="evidence" value="ECO:0007669"/>
    <property type="project" value="UniProtKB-EC"/>
</dbReference>
<dbReference type="OrthoDB" id="9801272at2"/>
<organism evidence="7 8">
    <name type="scientific">Clostridium cadaveris</name>
    <dbReference type="NCBI Taxonomy" id="1529"/>
    <lineage>
        <taxon>Bacteria</taxon>
        <taxon>Bacillati</taxon>
        <taxon>Bacillota</taxon>
        <taxon>Clostridia</taxon>
        <taxon>Eubacteriales</taxon>
        <taxon>Clostridiaceae</taxon>
        <taxon>Clostridium</taxon>
    </lineage>
</organism>
<evidence type="ECO:0000313" key="8">
    <source>
        <dbReference type="Proteomes" id="UP000182135"/>
    </source>
</evidence>
<dbReference type="Gene3D" id="6.20.440.10">
    <property type="match status" value="1"/>
</dbReference>
<dbReference type="GO" id="GO:0030170">
    <property type="term" value="F:pyridoxal phosphate binding"/>
    <property type="evidence" value="ECO:0007669"/>
    <property type="project" value="TreeGrafter"/>
</dbReference>
<evidence type="ECO:0000259" key="6">
    <source>
        <dbReference type="Pfam" id="PF21478"/>
    </source>
</evidence>
<dbReference type="GO" id="GO:0005960">
    <property type="term" value="C:glycine cleavage complex"/>
    <property type="evidence" value="ECO:0007669"/>
    <property type="project" value="TreeGrafter"/>
</dbReference>
<reference evidence="7 8" key="1">
    <citation type="submission" date="2016-10" db="EMBL/GenBank/DDBJ databases">
        <authorList>
            <person name="de Groot N.N."/>
        </authorList>
    </citation>
    <scope>NUCLEOTIDE SEQUENCE [LARGE SCALE GENOMIC DNA]</scope>
    <source>
        <strain evidence="7 8">NLAE-zl-G419</strain>
    </source>
</reference>
<protein>
    <recommendedName>
        <fullName evidence="2">glycine dehydrogenase (aminomethyl-transferring)</fullName>
        <ecNumber evidence="2">1.4.4.2</ecNumber>
    </recommendedName>
</protein>
<dbReference type="InterPro" id="IPR049316">
    <property type="entry name" value="GDC-P_C"/>
</dbReference>
<evidence type="ECO:0000313" key="7">
    <source>
        <dbReference type="EMBL" id="SFF92079.1"/>
    </source>
</evidence>
<dbReference type="EC" id="1.4.4.2" evidence="2"/>
<dbReference type="Proteomes" id="UP000182135">
    <property type="component" value="Unassembled WGS sequence"/>
</dbReference>
<evidence type="ECO:0000256" key="2">
    <source>
        <dbReference type="ARBA" id="ARBA00012134"/>
    </source>
</evidence>
<dbReference type="Gene3D" id="3.40.640.10">
    <property type="entry name" value="Type I PLP-dependent aspartate aminotransferase-like (Major domain)"/>
    <property type="match status" value="1"/>
</dbReference>
<gene>
    <name evidence="7" type="ORF">SAMN04487885_11574</name>
</gene>
<keyword evidence="3" id="KW-0663">Pyridoxal phosphate</keyword>
<keyword evidence="4" id="KW-0560">Oxidoreductase</keyword>
<feature type="domain" description="Glycine dehydrogenase C-terminal" evidence="6">
    <location>
        <begin position="374"/>
        <end position="480"/>
    </location>
</feature>
<dbReference type="InterPro" id="IPR015424">
    <property type="entry name" value="PyrdxlP-dep_Trfase"/>
</dbReference>